<sequence length="88" mass="9701">WPLQMSGRIGRCSPPCSGSLSATVGASLSRTAVSWWRTGARRAAWWCCPRRCWGTRARLGGVSREGRKASSCATPRCATESRYGWWPP</sequence>
<dbReference type="AlphaFoldDB" id="A0A6J4JJ92"/>
<proteinExistence type="predicted"/>
<organism evidence="1">
    <name type="scientific">uncultured Acetobacteraceae bacterium</name>
    <dbReference type="NCBI Taxonomy" id="169975"/>
    <lineage>
        <taxon>Bacteria</taxon>
        <taxon>Pseudomonadati</taxon>
        <taxon>Pseudomonadota</taxon>
        <taxon>Alphaproteobacteria</taxon>
        <taxon>Acetobacterales</taxon>
        <taxon>Acetobacteraceae</taxon>
        <taxon>environmental samples</taxon>
    </lineage>
</organism>
<dbReference type="EMBL" id="CADCTG010000274">
    <property type="protein sequence ID" value="CAA9278969.1"/>
    <property type="molecule type" value="Genomic_DNA"/>
</dbReference>
<feature type="non-terminal residue" evidence="1">
    <location>
        <position position="88"/>
    </location>
</feature>
<evidence type="ECO:0000313" key="1">
    <source>
        <dbReference type="EMBL" id="CAA9278969.1"/>
    </source>
</evidence>
<gene>
    <name evidence="1" type="ORF">AVDCRST_MAG08-3591</name>
</gene>
<protein>
    <submittedName>
        <fullName evidence="1">Uncharacterized protein</fullName>
    </submittedName>
</protein>
<feature type="non-terminal residue" evidence="1">
    <location>
        <position position="1"/>
    </location>
</feature>
<reference evidence="1" key="1">
    <citation type="submission" date="2020-02" db="EMBL/GenBank/DDBJ databases">
        <authorList>
            <person name="Meier V. D."/>
        </authorList>
    </citation>
    <scope>NUCLEOTIDE SEQUENCE</scope>
    <source>
        <strain evidence="1">AVDCRST_MAG08</strain>
    </source>
</reference>
<accession>A0A6J4JJ92</accession>
<name>A0A6J4JJ92_9PROT</name>